<dbReference type="EMBL" id="KB469296">
    <property type="protein sequence ID" value="EPQ61221.1"/>
    <property type="molecule type" value="Genomic_DNA"/>
</dbReference>
<dbReference type="InterPro" id="IPR007513">
    <property type="entry name" value="SERF-like_N"/>
</dbReference>
<dbReference type="OrthoDB" id="18018at2759"/>
<dbReference type="KEGG" id="gtr:GLOTRDRAFT_113634"/>
<dbReference type="PANTHER" id="PTHR13596">
    <property type="entry name" value="SMALL EDRK-RICH FACTOR 1"/>
    <property type="match status" value="1"/>
</dbReference>
<evidence type="ECO:0000313" key="5">
    <source>
        <dbReference type="Proteomes" id="UP000030669"/>
    </source>
</evidence>
<gene>
    <name evidence="4" type="ORF">GLOTRDRAFT_113634</name>
</gene>
<feature type="domain" description="Small EDRK-rich factor-like N-terminal" evidence="3">
    <location>
        <begin position="1"/>
        <end position="37"/>
    </location>
</feature>
<name>S7QNS6_GLOTA</name>
<dbReference type="PANTHER" id="PTHR13596:SF0">
    <property type="entry name" value="SI:CH211-39K3.2-RELATED"/>
    <property type="match status" value="1"/>
</dbReference>
<dbReference type="GeneID" id="19299763"/>
<evidence type="ECO:0000256" key="1">
    <source>
        <dbReference type="ARBA" id="ARBA00007309"/>
    </source>
</evidence>
<protein>
    <submittedName>
        <fullName evidence="4">Small EDRK-rich factor 2</fullName>
    </submittedName>
</protein>
<evidence type="ECO:0000313" key="4">
    <source>
        <dbReference type="EMBL" id="EPQ61221.1"/>
    </source>
</evidence>
<dbReference type="OMA" id="HAKKQTE"/>
<dbReference type="AlphaFoldDB" id="S7QNS6"/>
<evidence type="ECO:0000256" key="2">
    <source>
        <dbReference type="SAM" id="MobiDB-lite"/>
    </source>
</evidence>
<accession>S7QNS6</accession>
<organism evidence="4 5">
    <name type="scientific">Gloeophyllum trabeum (strain ATCC 11539 / FP-39264 / Madison 617)</name>
    <name type="common">Brown rot fungus</name>
    <dbReference type="NCBI Taxonomy" id="670483"/>
    <lineage>
        <taxon>Eukaryota</taxon>
        <taxon>Fungi</taxon>
        <taxon>Dikarya</taxon>
        <taxon>Basidiomycota</taxon>
        <taxon>Agaricomycotina</taxon>
        <taxon>Agaricomycetes</taxon>
        <taxon>Gloeophyllales</taxon>
        <taxon>Gloeophyllaceae</taxon>
        <taxon>Gloeophyllum</taxon>
    </lineage>
</organism>
<proteinExistence type="inferred from homology"/>
<dbReference type="RefSeq" id="XP_007861439.1">
    <property type="nucleotide sequence ID" value="XM_007863248.1"/>
</dbReference>
<keyword evidence="5" id="KW-1185">Reference proteome</keyword>
<dbReference type="STRING" id="670483.S7QNS6"/>
<comment type="similarity">
    <text evidence="1">Belongs to the SERF family.</text>
</comment>
<dbReference type="Pfam" id="PF04419">
    <property type="entry name" value="SERF-like_N"/>
    <property type="match status" value="1"/>
</dbReference>
<evidence type="ECO:0000259" key="3">
    <source>
        <dbReference type="Pfam" id="PF04419"/>
    </source>
</evidence>
<reference evidence="4 5" key="1">
    <citation type="journal article" date="2012" name="Science">
        <title>The Paleozoic origin of enzymatic lignin decomposition reconstructed from 31 fungal genomes.</title>
        <authorList>
            <person name="Floudas D."/>
            <person name="Binder M."/>
            <person name="Riley R."/>
            <person name="Barry K."/>
            <person name="Blanchette R.A."/>
            <person name="Henrissat B."/>
            <person name="Martinez A.T."/>
            <person name="Otillar R."/>
            <person name="Spatafora J.W."/>
            <person name="Yadav J.S."/>
            <person name="Aerts A."/>
            <person name="Benoit I."/>
            <person name="Boyd A."/>
            <person name="Carlson A."/>
            <person name="Copeland A."/>
            <person name="Coutinho P.M."/>
            <person name="de Vries R.P."/>
            <person name="Ferreira P."/>
            <person name="Findley K."/>
            <person name="Foster B."/>
            <person name="Gaskell J."/>
            <person name="Glotzer D."/>
            <person name="Gorecki P."/>
            <person name="Heitman J."/>
            <person name="Hesse C."/>
            <person name="Hori C."/>
            <person name="Igarashi K."/>
            <person name="Jurgens J.A."/>
            <person name="Kallen N."/>
            <person name="Kersten P."/>
            <person name="Kohler A."/>
            <person name="Kuees U."/>
            <person name="Kumar T.K.A."/>
            <person name="Kuo A."/>
            <person name="LaButti K."/>
            <person name="Larrondo L.F."/>
            <person name="Lindquist E."/>
            <person name="Ling A."/>
            <person name="Lombard V."/>
            <person name="Lucas S."/>
            <person name="Lundell T."/>
            <person name="Martin R."/>
            <person name="McLaughlin D.J."/>
            <person name="Morgenstern I."/>
            <person name="Morin E."/>
            <person name="Murat C."/>
            <person name="Nagy L.G."/>
            <person name="Nolan M."/>
            <person name="Ohm R.A."/>
            <person name="Patyshakuliyeva A."/>
            <person name="Rokas A."/>
            <person name="Ruiz-Duenas F.J."/>
            <person name="Sabat G."/>
            <person name="Salamov A."/>
            <person name="Samejima M."/>
            <person name="Schmutz J."/>
            <person name="Slot J.C."/>
            <person name="St John F."/>
            <person name="Stenlid J."/>
            <person name="Sun H."/>
            <person name="Sun S."/>
            <person name="Syed K."/>
            <person name="Tsang A."/>
            <person name="Wiebenga A."/>
            <person name="Young D."/>
            <person name="Pisabarro A."/>
            <person name="Eastwood D.C."/>
            <person name="Martin F."/>
            <person name="Cullen D."/>
            <person name="Grigoriev I.V."/>
            <person name="Hibbett D.S."/>
        </authorList>
    </citation>
    <scope>NUCLEOTIDE SEQUENCE [LARGE SCALE GENOMIC DNA]</scope>
    <source>
        <strain evidence="4 5">ATCC 11539</strain>
    </source>
</reference>
<dbReference type="Proteomes" id="UP000030669">
    <property type="component" value="Unassembled WGS sequence"/>
</dbReference>
<feature type="region of interest" description="Disordered" evidence="2">
    <location>
        <begin position="1"/>
        <end position="37"/>
    </location>
</feature>
<dbReference type="HOGENOM" id="CLU_165034_3_0_1"/>
<sequence length="66" mass="7258">MTRGDQRERDRQKAAKKLAEKNKGKPKDGLSVEKRKERDAEILRQKQQKALELKQNGGAGGGGGGK</sequence>
<dbReference type="InterPro" id="IPR040211">
    <property type="entry name" value="SERF1/2-like"/>
</dbReference>